<dbReference type="Proteomes" id="UP000653797">
    <property type="component" value="Unassembled WGS sequence"/>
</dbReference>
<name>A0A927GFQ3_9BACT</name>
<proteinExistence type="predicted"/>
<evidence type="ECO:0000313" key="1">
    <source>
        <dbReference type="EMBL" id="MBD2756054.1"/>
    </source>
</evidence>
<reference evidence="1" key="1">
    <citation type="submission" date="2020-09" db="EMBL/GenBank/DDBJ databases">
        <authorList>
            <person name="Kim M.K."/>
        </authorList>
    </citation>
    <scope>NUCLEOTIDE SEQUENCE</scope>
    <source>
        <strain evidence="1">BT704</strain>
    </source>
</reference>
<dbReference type="AlphaFoldDB" id="A0A927GFQ3"/>
<comment type="caution">
    <text evidence="1">The sequence shown here is derived from an EMBL/GenBank/DDBJ whole genome shotgun (WGS) entry which is preliminary data.</text>
</comment>
<sequence length="103" mass="11703">MKRFSVLYLLNEHFHHIGCRTQAEAESLLQRLLMDSRRIPVGIYDAKTELFAWEPLRQRAYNQSGIGEQGKLGDQIITIAEALRHGNSSGQSLVNVQKTSFFA</sequence>
<organism evidence="1 2">
    <name type="scientific">Spirosoma validum</name>
    <dbReference type="NCBI Taxonomy" id="2771355"/>
    <lineage>
        <taxon>Bacteria</taxon>
        <taxon>Pseudomonadati</taxon>
        <taxon>Bacteroidota</taxon>
        <taxon>Cytophagia</taxon>
        <taxon>Cytophagales</taxon>
        <taxon>Cytophagaceae</taxon>
        <taxon>Spirosoma</taxon>
    </lineage>
</organism>
<dbReference type="EMBL" id="JACXAA010000010">
    <property type="protein sequence ID" value="MBD2756054.1"/>
    <property type="molecule type" value="Genomic_DNA"/>
</dbReference>
<keyword evidence="2" id="KW-1185">Reference proteome</keyword>
<dbReference type="RefSeq" id="WP_191041669.1">
    <property type="nucleotide sequence ID" value="NZ_JACXAA010000010.1"/>
</dbReference>
<accession>A0A927GFQ3</accession>
<evidence type="ECO:0000313" key="2">
    <source>
        <dbReference type="Proteomes" id="UP000653797"/>
    </source>
</evidence>
<gene>
    <name evidence="1" type="ORF">IC230_24365</name>
</gene>
<protein>
    <submittedName>
        <fullName evidence="1">Uncharacterized protein</fullName>
    </submittedName>
</protein>